<dbReference type="InterPro" id="IPR044929">
    <property type="entry name" value="DNA/RNA_non-sp_Endonuclease_sf"/>
</dbReference>
<dbReference type="GO" id="GO:0006309">
    <property type="term" value="P:apoptotic DNA fragmentation"/>
    <property type="evidence" value="ECO:0007669"/>
    <property type="project" value="TreeGrafter"/>
</dbReference>
<dbReference type="InterPro" id="IPR040255">
    <property type="entry name" value="Non-specific_endonuclease"/>
</dbReference>
<comment type="similarity">
    <text evidence="1">Belongs to the DNA/RNA non-specific endonuclease family.</text>
</comment>
<keyword evidence="3" id="KW-0378">Hydrolase</keyword>
<dbReference type="GO" id="GO:0005634">
    <property type="term" value="C:nucleus"/>
    <property type="evidence" value="ECO:0007669"/>
    <property type="project" value="TreeGrafter"/>
</dbReference>
<evidence type="ECO:0000256" key="3">
    <source>
        <dbReference type="ARBA" id="ARBA00022759"/>
    </source>
</evidence>
<keyword evidence="5" id="KW-0479">Metal-binding</keyword>
<dbReference type="GO" id="GO:0003676">
    <property type="term" value="F:nucleic acid binding"/>
    <property type="evidence" value="ECO:0007669"/>
    <property type="project" value="InterPro"/>
</dbReference>
<dbReference type="Pfam" id="PF01223">
    <property type="entry name" value="Endonuclease_NS"/>
    <property type="match status" value="1"/>
</dbReference>
<evidence type="ECO:0000259" key="7">
    <source>
        <dbReference type="SMART" id="SM00892"/>
    </source>
</evidence>
<feature type="binding site" evidence="5">
    <location>
        <position position="291"/>
    </location>
    <ligand>
        <name>Mg(2+)</name>
        <dbReference type="ChEBI" id="CHEBI:18420"/>
        <note>catalytic</note>
    </ligand>
</feature>
<name>A0A6P8K9V5_DROMA</name>
<dbReference type="InterPro" id="IPR001604">
    <property type="entry name" value="Endo_G_ENPP1-like_dom"/>
</dbReference>
<dbReference type="GO" id="GO:0005743">
    <property type="term" value="C:mitochondrial inner membrane"/>
    <property type="evidence" value="ECO:0007669"/>
    <property type="project" value="TreeGrafter"/>
</dbReference>
<feature type="domain" description="DNA/RNA non-specific endonuclease/pyrophosphatase/phosphodiesterase" evidence="7">
    <location>
        <begin position="182"/>
        <end position="420"/>
    </location>
</feature>
<dbReference type="SMART" id="SM00892">
    <property type="entry name" value="Endonuclease_NS"/>
    <property type="match status" value="1"/>
</dbReference>
<keyword evidence="8" id="KW-1185">Reference proteome</keyword>
<accession>A0A6P8K9V5</accession>
<dbReference type="GO" id="GO:0004521">
    <property type="term" value="F:RNA endonuclease activity"/>
    <property type="evidence" value="ECO:0007669"/>
    <property type="project" value="TreeGrafter"/>
</dbReference>
<dbReference type="PANTHER" id="PTHR13966">
    <property type="entry name" value="ENDONUCLEASE RELATED"/>
    <property type="match status" value="1"/>
</dbReference>
<feature type="chain" id="PRO_5028341739" evidence="6">
    <location>
        <begin position="21"/>
        <end position="439"/>
    </location>
</feature>
<reference evidence="9" key="1">
    <citation type="submission" date="2025-08" db="UniProtKB">
        <authorList>
            <consortium name="RefSeq"/>
        </authorList>
    </citation>
    <scope>IDENTIFICATION</scope>
    <source>
        <strain evidence="9">Mau12</strain>
        <tissue evidence="9">Whole Body</tissue>
    </source>
</reference>
<organism evidence="8 9">
    <name type="scientific">Drosophila mauritiana</name>
    <name type="common">Fruit fly</name>
    <dbReference type="NCBI Taxonomy" id="7226"/>
    <lineage>
        <taxon>Eukaryota</taxon>
        <taxon>Metazoa</taxon>
        <taxon>Ecdysozoa</taxon>
        <taxon>Arthropoda</taxon>
        <taxon>Hexapoda</taxon>
        <taxon>Insecta</taxon>
        <taxon>Pterygota</taxon>
        <taxon>Neoptera</taxon>
        <taxon>Endopterygota</taxon>
        <taxon>Diptera</taxon>
        <taxon>Brachycera</taxon>
        <taxon>Muscomorpha</taxon>
        <taxon>Ephydroidea</taxon>
        <taxon>Drosophilidae</taxon>
        <taxon>Drosophila</taxon>
        <taxon>Sophophora</taxon>
    </lineage>
</organism>
<keyword evidence="6" id="KW-0732">Signal</keyword>
<evidence type="ECO:0000256" key="6">
    <source>
        <dbReference type="SAM" id="SignalP"/>
    </source>
</evidence>
<evidence type="ECO:0000256" key="4">
    <source>
        <dbReference type="PIRSR" id="PIRSR640255-1"/>
    </source>
</evidence>
<evidence type="ECO:0000313" key="8">
    <source>
        <dbReference type="Proteomes" id="UP000515162"/>
    </source>
</evidence>
<evidence type="ECO:0000256" key="5">
    <source>
        <dbReference type="PIRSR" id="PIRSR640255-2"/>
    </source>
</evidence>
<dbReference type="Proteomes" id="UP000515162">
    <property type="component" value="Chromosome 3L"/>
</dbReference>
<dbReference type="GeneID" id="117141599"/>
<keyword evidence="2" id="KW-0540">Nuclease</keyword>
<keyword evidence="3" id="KW-0255">Endonuclease</keyword>
<dbReference type="FunFam" id="3.40.570.10:FF:000015">
    <property type="entry name" value="GM25382"/>
    <property type="match status" value="1"/>
</dbReference>
<evidence type="ECO:0000313" key="9">
    <source>
        <dbReference type="RefSeq" id="XP_033161004.1"/>
    </source>
</evidence>
<gene>
    <name evidence="9" type="primary">LOC117141599</name>
</gene>
<dbReference type="RefSeq" id="XP_033161004.1">
    <property type="nucleotide sequence ID" value="XM_033305113.1"/>
</dbReference>
<dbReference type="GO" id="GO:0046872">
    <property type="term" value="F:metal ion binding"/>
    <property type="evidence" value="ECO:0007669"/>
    <property type="project" value="UniProtKB-KW"/>
</dbReference>
<dbReference type="PANTHER" id="PTHR13966:SF19">
    <property type="entry name" value="NUCLEASE EXOG, MITOCHONDRIAL"/>
    <property type="match status" value="1"/>
</dbReference>
<dbReference type="InterPro" id="IPR044925">
    <property type="entry name" value="His-Me_finger_sf"/>
</dbReference>
<evidence type="ECO:0000256" key="2">
    <source>
        <dbReference type="ARBA" id="ARBA00022722"/>
    </source>
</evidence>
<dbReference type="GO" id="GO:0000014">
    <property type="term" value="F:single-stranded DNA endodeoxyribonuclease activity"/>
    <property type="evidence" value="ECO:0007669"/>
    <property type="project" value="TreeGrafter"/>
</dbReference>
<protein>
    <submittedName>
        <fullName evidence="9">Uncharacterized protein LOC117141599</fullName>
    </submittedName>
</protein>
<feature type="active site" description="Proton acceptor" evidence="4">
    <location>
        <position position="261"/>
    </location>
</feature>
<dbReference type="CDD" id="cd00091">
    <property type="entry name" value="NUC"/>
    <property type="match status" value="1"/>
</dbReference>
<feature type="signal peptide" evidence="6">
    <location>
        <begin position="1"/>
        <end position="20"/>
    </location>
</feature>
<evidence type="ECO:0000256" key="1">
    <source>
        <dbReference type="ARBA" id="ARBA00010052"/>
    </source>
</evidence>
<dbReference type="AlphaFoldDB" id="A0A6P8K9V5"/>
<dbReference type="Gene3D" id="3.40.570.10">
    <property type="entry name" value="Extracellular Endonuclease, subunit A"/>
    <property type="match status" value="1"/>
</dbReference>
<sequence>MMLQFIGLILAVLILRESLAREAIAPIPDVGQIIKDLDGLHIDGEIFYQGSPCRVDVQKDLPRSDKVQPLYLRPGTDLYWLPNADGYLEVQRGASIELHCSHPFAPANGESFDAKLRSIRVKCVQDTTFEWMGAKIQFSDLVCNHSMPYTVERLDRSCGSDTPSPSTSYLYRVGYDTGDGRFVATMELCHDPNHLRTHYAHHQLTPANVHFQKKLKRPRFSTAGHFTGFDMARIYSHKSQEKLIVPGLIDVKSGLFLARGHLTAKADLIYASQQKSSFNYMNVAPQWQSFNGGQWSKLEDSTRQYVARSGITATVYTGIYGEMKVAGSKVLHLTTNADNIGVVAVPQLFYRVLIDEGHPTRGIALVGVNNPHATLAQIHESYIICDPVEEQVQWLTWLHKSNSKGNLKNGYLYACSVANLARAVGHLPRPLLEVDELLT</sequence>
<proteinExistence type="inferred from homology"/>
<dbReference type="SUPFAM" id="SSF54060">
    <property type="entry name" value="His-Me finger endonucleases"/>
    <property type="match status" value="1"/>
</dbReference>